<name>A0A8T2TGI4_CERRI</name>
<dbReference type="InterPro" id="IPR013525">
    <property type="entry name" value="ABC2_TM"/>
</dbReference>
<evidence type="ECO:0000256" key="4">
    <source>
        <dbReference type="ARBA" id="ARBA00022692"/>
    </source>
</evidence>
<keyword evidence="4 9" id="KW-0812">Transmembrane</keyword>
<feature type="transmembrane region" description="Helical" evidence="9">
    <location>
        <begin position="406"/>
        <end position="430"/>
    </location>
</feature>
<evidence type="ECO:0000256" key="7">
    <source>
        <dbReference type="ARBA" id="ARBA00022989"/>
    </source>
</evidence>
<feature type="transmembrane region" description="Helical" evidence="9">
    <location>
        <begin position="482"/>
        <end position="506"/>
    </location>
</feature>
<proteinExistence type="predicted"/>
<feature type="domain" description="ABC transporter" evidence="10">
    <location>
        <begin position="1"/>
        <end position="238"/>
    </location>
</feature>
<dbReference type="InterPro" id="IPR003439">
    <property type="entry name" value="ABC_transporter-like_ATP-bd"/>
</dbReference>
<keyword evidence="7 9" id="KW-1133">Transmembrane helix</keyword>
<feature type="transmembrane region" description="Helical" evidence="9">
    <location>
        <begin position="518"/>
        <end position="539"/>
    </location>
</feature>
<dbReference type="InterPro" id="IPR003593">
    <property type="entry name" value="AAA+_ATPase"/>
</dbReference>
<evidence type="ECO:0000256" key="5">
    <source>
        <dbReference type="ARBA" id="ARBA00022741"/>
    </source>
</evidence>
<protein>
    <recommendedName>
        <fullName evidence="10">ABC transporter domain-containing protein</fullName>
    </recommendedName>
</protein>
<evidence type="ECO:0000256" key="9">
    <source>
        <dbReference type="SAM" id="Phobius"/>
    </source>
</evidence>
<dbReference type="SMART" id="SM00382">
    <property type="entry name" value="AAA"/>
    <property type="match status" value="1"/>
</dbReference>
<dbReference type="CDD" id="cd03213">
    <property type="entry name" value="ABCG_EPDR"/>
    <property type="match status" value="1"/>
</dbReference>
<accession>A0A8T2TGI4</accession>
<dbReference type="GO" id="GO:0016887">
    <property type="term" value="F:ATP hydrolysis activity"/>
    <property type="evidence" value="ECO:0007669"/>
    <property type="project" value="InterPro"/>
</dbReference>
<dbReference type="EMBL" id="CM035418">
    <property type="protein sequence ID" value="KAH7420464.1"/>
    <property type="molecule type" value="Genomic_DNA"/>
</dbReference>
<keyword evidence="12" id="KW-1185">Reference proteome</keyword>
<keyword evidence="5" id="KW-0547">Nucleotide-binding</keyword>
<evidence type="ECO:0000313" key="11">
    <source>
        <dbReference type="EMBL" id="KAH7420464.1"/>
    </source>
</evidence>
<dbReference type="Pfam" id="PF00005">
    <property type="entry name" value="ABC_tran"/>
    <property type="match status" value="1"/>
</dbReference>
<evidence type="ECO:0000313" key="12">
    <source>
        <dbReference type="Proteomes" id="UP000825935"/>
    </source>
</evidence>
<dbReference type="PROSITE" id="PS00211">
    <property type="entry name" value="ABC_TRANSPORTER_1"/>
    <property type="match status" value="1"/>
</dbReference>
<gene>
    <name evidence="11" type="ORF">KP509_13G008600</name>
</gene>
<dbReference type="Gene3D" id="3.40.50.300">
    <property type="entry name" value="P-loop containing nucleotide triphosphate hydrolases"/>
    <property type="match status" value="1"/>
</dbReference>
<dbReference type="InterPro" id="IPR027417">
    <property type="entry name" value="P-loop_NTPase"/>
</dbReference>
<feature type="transmembrane region" description="Helical" evidence="9">
    <location>
        <begin position="450"/>
        <end position="476"/>
    </location>
</feature>
<evidence type="ECO:0000256" key="6">
    <source>
        <dbReference type="ARBA" id="ARBA00022840"/>
    </source>
</evidence>
<keyword evidence="3" id="KW-0934">Plastid</keyword>
<dbReference type="PROSITE" id="PS50893">
    <property type="entry name" value="ABC_TRANSPORTER_2"/>
    <property type="match status" value="1"/>
</dbReference>
<organism evidence="11 12">
    <name type="scientific">Ceratopteris richardii</name>
    <name type="common">Triangle waterfern</name>
    <dbReference type="NCBI Taxonomy" id="49495"/>
    <lineage>
        <taxon>Eukaryota</taxon>
        <taxon>Viridiplantae</taxon>
        <taxon>Streptophyta</taxon>
        <taxon>Embryophyta</taxon>
        <taxon>Tracheophyta</taxon>
        <taxon>Polypodiopsida</taxon>
        <taxon>Polypodiidae</taxon>
        <taxon>Polypodiales</taxon>
        <taxon>Pteridineae</taxon>
        <taxon>Pteridaceae</taxon>
        <taxon>Parkerioideae</taxon>
        <taxon>Ceratopteris</taxon>
    </lineage>
</organism>
<reference evidence="11" key="1">
    <citation type="submission" date="2021-08" db="EMBL/GenBank/DDBJ databases">
        <title>WGS assembly of Ceratopteris richardii.</title>
        <authorList>
            <person name="Marchant D.B."/>
            <person name="Chen G."/>
            <person name="Jenkins J."/>
            <person name="Shu S."/>
            <person name="Leebens-Mack J."/>
            <person name="Grimwood J."/>
            <person name="Schmutz J."/>
            <person name="Soltis P."/>
            <person name="Soltis D."/>
            <person name="Chen Z.-H."/>
        </authorList>
    </citation>
    <scope>NUCLEOTIDE SEQUENCE</scope>
    <source>
        <strain evidence="11">Whitten #5841</strain>
        <tissue evidence="11">Leaf</tissue>
    </source>
</reference>
<dbReference type="InterPro" id="IPR017871">
    <property type="entry name" value="ABC_transporter-like_CS"/>
</dbReference>
<sequence>MCEPGEMLALMGPSGSGKSTLLNLLSGRMQMTTSKPAFSVPTTACAANAGRAQLLGTITYNDMPFCKSLKPRIGFVMQDDVLYPHLTVKETLMYAAILRLPKNLSKQEMVNRALEVIHELGLERCQNTIIGGPFLRGVSGGERKRVCMGQEILIDPSLLFLDEPTSGLDSSTALRIVHIMKKISQVGRTVVTTIHQPSSRIYHMFDKLILLSEGQLLYYGKASHAMNYFSSIGFSPQIAMNPADFLLDLASGNVVDMSTPIQLLGQCADYNGARGLHSIDVGSKKNHSNSLQPKYVNQYLSRAYKDMLSKNDALQDEDMGVRTISPYSDTARTSWKASGWKNKSDREWSSTWWCQFCVLYMRGFRERRHEYMSWLRIFQVLASAFIIGCLWWQSNFRTERHLIDQVGLLFFIATFWGFFPLFTALFTFPLERAILAKERACDMYRLSSYFMARTLGDIPLDFCLPLFFHIIVYFMAHLRPSISAFFLTFFTILLSTTASQGMGIAIGALMMDLKKATTLASIVLLTFMLSGGFFVQVYLSRSVQVYLSRFESLVRPTASSSSSSSSLRELQSIPSFIAWIRYISYNYHTFRLLATVQYGHGSQYFNCDTSTGCQKVEEASIFHNISLEGGGTEVLVLLSMIIGYRLIAYVALRRMSLAI</sequence>
<keyword evidence="8 9" id="KW-0472">Membrane</keyword>
<dbReference type="SUPFAM" id="SSF52540">
    <property type="entry name" value="P-loop containing nucleoside triphosphate hydrolases"/>
    <property type="match status" value="1"/>
</dbReference>
<dbReference type="GO" id="GO:0140359">
    <property type="term" value="F:ABC-type transporter activity"/>
    <property type="evidence" value="ECO:0007669"/>
    <property type="project" value="InterPro"/>
</dbReference>
<dbReference type="AlphaFoldDB" id="A0A8T2TGI4"/>
<dbReference type="Proteomes" id="UP000825935">
    <property type="component" value="Chromosome 13"/>
</dbReference>
<keyword evidence="2" id="KW-0813">Transport</keyword>
<dbReference type="PANTHER" id="PTHR48041:SF94">
    <property type="entry name" value="ABC TRANSPORTER G FAMILY MEMBER 22"/>
    <property type="match status" value="1"/>
</dbReference>
<evidence type="ECO:0000256" key="8">
    <source>
        <dbReference type="ARBA" id="ARBA00023136"/>
    </source>
</evidence>
<feature type="transmembrane region" description="Helical" evidence="9">
    <location>
        <begin position="374"/>
        <end position="394"/>
    </location>
</feature>
<comment type="subcellular location">
    <subcellularLocation>
        <location evidence="1">Membrane</location>
        <topology evidence="1">Multi-pass membrane protein</topology>
    </subcellularLocation>
</comment>
<evidence type="ECO:0000256" key="3">
    <source>
        <dbReference type="ARBA" id="ARBA00022528"/>
    </source>
</evidence>
<dbReference type="OrthoDB" id="66620at2759"/>
<comment type="caution">
    <text evidence="11">The sequence shown here is derived from an EMBL/GenBank/DDBJ whole genome shotgun (WGS) entry which is preliminary data.</text>
</comment>
<evidence type="ECO:0000256" key="2">
    <source>
        <dbReference type="ARBA" id="ARBA00022448"/>
    </source>
</evidence>
<keyword evidence="3" id="KW-0150">Chloroplast</keyword>
<evidence type="ECO:0000256" key="1">
    <source>
        <dbReference type="ARBA" id="ARBA00004141"/>
    </source>
</evidence>
<dbReference type="GO" id="GO:0016020">
    <property type="term" value="C:membrane"/>
    <property type="evidence" value="ECO:0007669"/>
    <property type="project" value="UniProtKB-SubCell"/>
</dbReference>
<dbReference type="GO" id="GO:0005524">
    <property type="term" value="F:ATP binding"/>
    <property type="evidence" value="ECO:0007669"/>
    <property type="project" value="UniProtKB-KW"/>
</dbReference>
<dbReference type="Pfam" id="PF01061">
    <property type="entry name" value="ABC2_membrane"/>
    <property type="match status" value="1"/>
</dbReference>
<dbReference type="PANTHER" id="PTHR48041">
    <property type="entry name" value="ABC TRANSPORTER G FAMILY MEMBER 28"/>
    <property type="match status" value="1"/>
</dbReference>
<dbReference type="InterPro" id="IPR050352">
    <property type="entry name" value="ABCG_transporters"/>
</dbReference>
<keyword evidence="6" id="KW-0067">ATP-binding</keyword>
<dbReference type="OMA" id="WLAWEDY"/>
<evidence type="ECO:0000259" key="10">
    <source>
        <dbReference type="PROSITE" id="PS50893"/>
    </source>
</evidence>